<protein>
    <submittedName>
        <fullName evidence="2">Negative regulator of genetic competence, sporulation and motility</fullName>
    </submittedName>
</protein>
<name>A0A1H8B9X9_9FIRM</name>
<dbReference type="Proteomes" id="UP000199158">
    <property type="component" value="Unassembled WGS sequence"/>
</dbReference>
<evidence type="ECO:0000313" key="2">
    <source>
        <dbReference type="EMBL" id="SEM78884.1"/>
    </source>
</evidence>
<dbReference type="InterPro" id="IPR008681">
    <property type="entry name" value="Neg-reg_MecA"/>
</dbReference>
<dbReference type="InterPro" id="IPR038471">
    <property type="entry name" value="MecA_C_sf"/>
</dbReference>
<dbReference type="Pfam" id="PF05389">
    <property type="entry name" value="MecA"/>
    <property type="match status" value="1"/>
</dbReference>
<dbReference type="OrthoDB" id="1856465at2"/>
<sequence length="206" mass="23066">MCFELLDQHKLKAVLTGTDLQQYQLTYEKINYNDADTKSALIHILDRARLETGYAPASGKLFVEIYPLGDGCIIYFTCGEGILPIGLSDIALTVAQGYFPRTTENHLSITEPLIFTFESCDVMITACTKLFSLYCHRVRKSALYYFSGYYRLILYPLDGKGSLSAAFLCEYAQPTGRGELTAAYIAEYGVPIAEENAIDKISYFFS</sequence>
<dbReference type="AlphaFoldDB" id="A0A1H8B9X9"/>
<accession>A0A1H8B9X9</accession>
<dbReference type="STRING" id="474960.SAMN05216180_1762"/>
<evidence type="ECO:0000313" key="3">
    <source>
        <dbReference type="Proteomes" id="UP000199158"/>
    </source>
</evidence>
<dbReference type="Gene3D" id="3.30.70.1950">
    <property type="match status" value="1"/>
</dbReference>
<dbReference type="EMBL" id="FOCG01000001">
    <property type="protein sequence ID" value="SEM78884.1"/>
    <property type="molecule type" value="Genomic_DNA"/>
</dbReference>
<evidence type="ECO:0000256" key="1">
    <source>
        <dbReference type="ARBA" id="ARBA00005397"/>
    </source>
</evidence>
<organism evidence="2 3">
    <name type="scientific">Hydrogenoanaerobacterium saccharovorans</name>
    <dbReference type="NCBI Taxonomy" id="474960"/>
    <lineage>
        <taxon>Bacteria</taxon>
        <taxon>Bacillati</taxon>
        <taxon>Bacillota</taxon>
        <taxon>Clostridia</taxon>
        <taxon>Eubacteriales</taxon>
        <taxon>Oscillospiraceae</taxon>
        <taxon>Hydrogenoanaerobacterium</taxon>
    </lineage>
</organism>
<comment type="similarity">
    <text evidence="1">Belongs to the MecA family.</text>
</comment>
<reference evidence="2 3" key="1">
    <citation type="submission" date="2016-10" db="EMBL/GenBank/DDBJ databases">
        <authorList>
            <person name="de Groot N.N."/>
        </authorList>
    </citation>
    <scope>NUCLEOTIDE SEQUENCE [LARGE SCALE GENOMIC DNA]</scope>
    <source>
        <strain evidence="2 3">CGMCC 1.5070</strain>
    </source>
</reference>
<gene>
    <name evidence="2" type="ORF">SAMN05216180_1762</name>
</gene>
<dbReference type="RefSeq" id="WP_092753651.1">
    <property type="nucleotide sequence ID" value="NZ_FOCG01000001.1"/>
</dbReference>
<proteinExistence type="inferred from homology"/>
<keyword evidence="3" id="KW-1185">Reference proteome</keyword>